<reference evidence="2" key="1">
    <citation type="journal article" date="2019" name="Sci. Rep.">
        <title>Draft genome of Tanacetum cinerariifolium, the natural source of mosquito coil.</title>
        <authorList>
            <person name="Yamashiro T."/>
            <person name="Shiraishi A."/>
            <person name="Satake H."/>
            <person name="Nakayama K."/>
        </authorList>
    </citation>
    <scope>NUCLEOTIDE SEQUENCE</scope>
</reference>
<proteinExistence type="predicted"/>
<evidence type="ECO:0000313" key="2">
    <source>
        <dbReference type="EMBL" id="GEZ56588.1"/>
    </source>
</evidence>
<comment type="caution">
    <text evidence="2">The sequence shown here is derived from an EMBL/GenBank/DDBJ whole genome shotgun (WGS) entry which is preliminary data.</text>
</comment>
<feature type="region of interest" description="Disordered" evidence="1">
    <location>
        <begin position="1"/>
        <end position="20"/>
    </location>
</feature>
<feature type="non-terminal residue" evidence="2">
    <location>
        <position position="1"/>
    </location>
</feature>
<feature type="compositionally biased region" description="Polar residues" evidence="1">
    <location>
        <begin position="1"/>
        <end position="15"/>
    </location>
</feature>
<feature type="region of interest" description="Disordered" evidence="1">
    <location>
        <begin position="184"/>
        <end position="205"/>
    </location>
</feature>
<dbReference type="AlphaFoldDB" id="A0A699INU2"/>
<name>A0A699INU2_TANCI</name>
<evidence type="ECO:0000256" key="1">
    <source>
        <dbReference type="SAM" id="MobiDB-lite"/>
    </source>
</evidence>
<feature type="compositionally biased region" description="Acidic residues" evidence="1">
    <location>
        <begin position="184"/>
        <end position="198"/>
    </location>
</feature>
<dbReference type="EMBL" id="BKCJ010294571">
    <property type="protein sequence ID" value="GEZ56588.1"/>
    <property type="molecule type" value="Genomic_DNA"/>
</dbReference>
<organism evidence="2">
    <name type="scientific">Tanacetum cinerariifolium</name>
    <name type="common">Dalmatian daisy</name>
    <name type="synonym">Chrysanthemum cinerariifolium</name>
    <dbReference type="NCBI Taxonomy" id="118510"/>
    <lineage>
        <taxon>Eukaryota</taxon>
        <taxon>Viridiplantae</taxon>
        <taxon>Streptophyta</taxon>
        <taxon>Embryophyta</taxon>
        <taxon>Tracheophyta</taxon>
        <taxon>Spermatophyta</taxon>
        <taxon>Magnoliopsida</taxon>
        <taxon>eudicotyledons</taxon>
        <taxon>Gunneridae</taxon>
        <taxon>Pentapetalae</taxon>
        <taxon>asterids</taxon>
        <taxon>campanulids</taxon>
        <taxon>Asterales</taxon>
        <taxon>Asteraceae</taxon>
        <taxon>Asteroideae</taxon>
        <taxon>Anthemideae</taxon>
        <taxon>Anthemidinae</taxon>
        <taxon>Tanacetum</taxon>
    </lineage>
</organism>
<accession>A0A699INU2</accession>
<sequence>EISQRARNTRGQASSSREETMEEKVHKFELFNYKDHQMNYDNLVGHSIHLRDVNLFQINKPIFRELVREFFASFEFDACPCRFNMGNTKSKSIRDPKIKLAHGCITMTITGRKETTNRVIEINLFYLYCIFGEGVVCNVPYWLAKYLKGVRDKSVIFGRMFVTKIAQALRGECCWPVTRVVVEEDEGDDEEGDGEEGNEGAGSSTDIYRNMSAGDWQIDLFPRFEAGYPPYGYHGHMPPGYTYRPDPLQDGSS</sequence>
<protein>
    <submittedName>
        <fullName evidence="2">Uncharacterized protein</fullName>
    </submittedName>
</protein>
<gene>
    <name evidence="2" type="ORF">Tci_528561</name>
</gene>